<evidence type="ECO:0000259" key="1">
    <source>
        <dbReference type="Pfam" id="PF00550"/>
    </source>
</evidence>
<dbReference type="SUPFAM" id="SSF47336">
    <property type="entry name" value="ACP-like"/>
    <property type="match status" value="1"/>
</dbReference>
<dbReference type="Gene3D" id="1.10.1200.10">
    <property type="entry name" value="ACP-like"/>
    <property type="match status" value="1"/>
</dbReference>
<protein>
    <submittedName>
        <fullName evidence="2">Acyl carrier protein</fullName>
    </submittedName>
</protein>
<evidence type="ECO:0000313" key="2">
    <source>
        <dbReference type="EMBL" id="ATE54176.1"/>
    </source>
</evidence>
<name>A0A290Z586_9PSEU</name>
<keyword evidence="3" id="KW-1185">Reference proteome</keyword>
<evidence type="ECO:0000313" key="3">
    <source>
        <dbReference type="Proteomes" id="UP000218505"/>
    </source>
</evidence>
<organism evidence="2 3">
    <name type="scientific">Actinosynnema pretiosum</name>
    <dbReference type="NCBI Taxonomy" id="42197"/>
    <lineage>
        <taxon>Bacteria</taxon>
        <taxon>Bacillati</taxon>
        <taxon>Actinomycetota</taxon>
        <taxon>Actinomycetes</taxon>
        <taxon>Pseudonocardiales</taxon>
        <taxon>Pseudonocardiaceae</taxon>
        <taxon>Actinosynnema</taxon>
    </lineage>
</organism>
<dbReference type="EMBL" id="CP023445">
    <property type="protein sequence ID" value="ATE54176.1"/>
    <property type="molecule type" value="Genomic_DNA"/>
</dbReference>
<sequence length="79" mass="8487">MSEVAEAVLEILSDVLEVSRGELRATPVLAAHEWDSTSSLDALSQLETGLGVRVDLRAFHAARTVADVVDLVSPQFEPV</sequence>
<feature type="domain" description="Carrier" evidence="1">
    <location>
        <begin position="6"/>
        <end position="72"/>
    </location>
</feature>
<gene>
    <name evidence="2" type="ORF">CNX65_13475</name>
</gene>
<dbReference type="InterPro" id="IPR036736">
    <property type="entry name" value="ACP-like_sf"/>
</dbReference>
<dbReference type="Pfam" id="PF00550">
    <property type="entry name" value="PP-binding"/>
    <property type="match status" value="1"/>
</dbReference>
<reference evidence="2" key="1">
    <citation type="submission" date="2017-09" db="EMBL/GenBank/DDBJ databases">
        <title>Complete Genome Sequence of ansamitocin-producing Bacterium Actinosynnema pretiosum X47.</title>
        <authorList>
            <person name="Cao G."/>
            <person name="Zong G."/>
            <person name="Zhong C."/>
            <person name="Fu J."/>
        </authorList>
    </citation>
    <scope>NUCLEOTIDE SEQUENCE [LARGE SCALE GENOMIC DNA]</scope>
    <source>
        <strain evidence="2">X47</strain>
    </source>
</reference>
<proteinExistence type="predicted"/>
<dbReference type="KEGG" id="apre:CNX65_13475"/>
<dbReference type="RefSeq" id="WP_015801483.1">
    <property type="nucleotide sequence ID" value="NZ_CP023445.1"/>
</dbReference>
<dbReference type="Proteomes" id="UP000218505">
    <property type="component" value="Chromosome"/>
</dbReference>
<dbReference type="InterPro" id="IPR009081">
    <property type="entry name" value="PP-bd_ACP"/>
</dbReference>
<dbReference type="AlphaFoldDB" id="A0A290Z586"/>
<accession>A0A290Z586</accession>